<reference evidence="2 3" key="1">
    <citation type="submission" date="2015-09" db="EMBL/GenBank/DDBJ databases">
        <authorList>
            <person name="Jackson K.R."/>
            <person name="Lunt B.L."/>
            <person name="Fisher J.N.B."/>
            <person name="Gardner A.V."/>
            <person name="Bailey M.E."/>
            <person name="Deus L.M."/>
            <person name="Earl A.S."/>
            <person name="Gibby P.D."/>
            <person name="Hartmann K.A."/>
            <person name="Liu J.E."/>
            <person name="Manci A.M."/>
            <person name="Nielsen D.A."/>
            <person name="Solomon M.B."/>
            <person name="Breakwell D.P."/>
            <person name="Burnett S.H."/>
            <person name="Grose J.H."/>
        </authorList>
    </citation>
    <scope>NUCLEOTIDE SEQUENCE [LARGE SCALE GENOMIC DNA]</scope>
    <source>
        <strain evidence="2 3">16</strain>
    </source>
</reference>
<sequence length="106" mass="11099">MTEVFGKSTAGPGHAFAMKKAGPGLGGTARDGTDDFRQLDQDSGHDSDHDSGVPRHCAGRPAGRSKSKSSDRFALPHRPKPEMIPFGHDATASQPRPAGARPAGLR</sequence>
<gene>
    <name evidence="2" type="ORF">ABB55_25225</name>
</gene>
<protein>
    <submittedName>
        <fullName evidence="2">Uncharacterized protein</fullName>
    </submittedName>
</protein>
<dbReference type="AlphaFoldDB" id="A0A0P6W7K8"/>
<comment type="caution">
    <text evidence="2">The sequence shown here is derived from an EMBL/GenBank/DDBJ whole genome shotgun (WGS) entry which is preliminary data.</text>
</comment>
<dbReference type="Proteomes" id="UP000048984">
    <property type="component" value="Unassembled WGS sequence"/>
</dbReference>
<dbReference type="EMBL" id="LJYW01000001">
    <property type="protein sequence ID" value="KPL55123.1"/>
    <property type="molecule type" value="Genomic_DNA"/>
</dbReference>
<evidence type="ECO:0000313" key="3">
    <source>
        <dbReference type="Proteomes" id="UP000048984"/>
    </source>
</evidence>
<dbReference type="RefSeq" id="WP_054361290.1">
    <property type="nucleotide sequence ID" value="NZ_LJYW01000001.1"/>
</dbReference>
<reference evidence="2 3" key="2">
    <citation type="submission" date="2015-10" db="EMBL/GenBank/DDBJ databases">
        <title>Draft Genome Sequence of Prosthecomicrobium hirschii ATCC 27832.</title>
        <authorList>
            <person name="Daniel J."/>
            <person name="Givan S.A."/>
            <person name="Brun Y.V."/>
            <person name="Brown P.J."/>
        </authorList>
    </citation>
    <scope>NUCLEOTIDE SEQUENCE [LARGE SCALE GENOMIC DNA]</scope>
    <source>
        <strain evidence="2 3">16</strain>
    </source>
</reference>
<accession>A0A0P6W7K8</accession>
<feature type="region of interest" description="Disordered" evidence="1">
    <location>
        <begin position="1"/>
        <end position="106"/>
    </location>
</feature>
<keyword evidence="3" id="KW-1185">Reference proteome</keyword>
<evidence type="ECO:0000313" key="2">
    <source>
        <dbReference type="EMBL" id="KPL55123.1"/>
    </source>
</evidence>
<evidence type="ECO:0000256" key="1">
    <source>
        <dbReference type="SAM" id="MobiDB-lite"/>
    </source>
</evidence>
<organism evidence="2 3">
    <name type="scientific">Prosthecodimorpha hirschii</name>
    <dbReference type="NCBI Taxonomy" id="665126"/>
    <lineage>
        <taxon>Bacteria</taxon>
        <taxon>Pseudomonadati</taxon>
        <taxon>Pseudomonadota</taxon>
        <taxon>Alphaproteobacteria</taxon>
        <taxon>Hyphomicrobiales</taxon>
        <taxon>Ancalomicrobiaceae</taxon>
        <taxon>Prosthecodimorpha</taxon>
    </lineage>
</organism>
<name>A0A0P6W7K8_9HYPH</name>
<proteinExistence type="predicted"/>
<feature type="compositionally biased region" description="Basic and acidic residues" evidence="1">
    <location>
        <begin position="31"/>
        <end position="53"/>
    </location>
</feature>